<dbReference type="InterPro" id="IPR016155">
    <property type="entry name" value="Mopterin_synth/thiamin_S_b"/>
</dbReference>
<sequence>MTMTITLNGNPKELENPALLPLISELLGKDITDAGTAADGSALGIAVAVNHTVIPRGRWATHTLAEADSVEIVTAVQGG</sequence>
<reference evidence="1 2" key="1">
    <citation type="submission" date="2024-09" db="EMBL/GenBank/DDBJ databases">
        <authorList>
            <person name="Sun Q."/>
            <person name="Mori K."/>
        </authorList>
    </citation>
    <scope>NUCLEOTIDE SEQUENCE [LARGE SCALE GENOMIC DNA]</scope>
    <source>
        <strain evidence="1 2">NCAIM B.02604</strain>
    </source>
</reference>
<dbReference type="PANTHER" id="PTHR34472">
    <property type="entry name" value="SULFUR CARRIER PROTEIN THIS"/>
    <property type="match status" value="1"/>
</dbReference>
<dbReference type="RefSeq" id="WP_377459198.1">
    <property type="nucleotide sequence ID" value="NZ_JBHLUB010000029.1"/>
</dbReference>
<gene>
    <name evidence="1" type="primary">thiS</name>
    <name evidence="1" type="ORF">ACFFFR_07410</name>
</gene>
<dbReference type="Gene3D" id="3.10.20.30">
    <property type="match status" value="1"/>
</dbReference>
<dbReference type="EMBL" id="JBHLUB010000029">
    <property type="protein sequence ID" value="MFC0582209.1"/>
    <property type="molecule type" value="Genomic_DNA"/>
</dbReference>
<keyword evidence="2" id="KW-1185">Reference proteome</keyword>
<proteinExistence type="predicted"/>
<dbReference type="InterPro" id="IPR003749">
    <property type="entry name" value="ThiS/MoaD-like"/>
</dbReference>
<dbReference type="InterPro" id="IPR012675">
    <property type="entry name" value="Beta-grasp_dom_sf"/>
</dbReference>
<evidence type="ECO:0000313" key="2">
    <source>
        <dbReference type="Proteomes" id="UP001589862"/>
    </source>
</evidence>
<name>A0ABV6PAR4_9MICC</name>
<dbReference type="NCBIfam" id="TIGR01683">
    <property type="entry name" value="thiS"/>
    <property type="match status" value="1"/>
</dbReference>
<dbReference type="PANTHER" id="PTHR34472:SF1">
    <property type="entry name" value="SULFUR CARRIER PROTEIN THIS"/>
    <property type="match status" value="1"/>
</dbReference>
<evidence type="ECO:0000313" key="1">
    <source>
        <dbReference type="EMBL" id="MFC0582209.1"/>
    </source>
</evidence>
<dbReference type="InterPro" id="IPR010035">
    <property type="entry name" value="Thi_S"/>
</dbReference>
<protein>
    <submittedName>
        <fullName evidence="1">Sulfur carrier protein ThiS</fullName>
    </submittedName>
</protein>
<comment type="caution">
    <text evidence="1">The sequence shown here is derived from an EMBL/GenBank/DDBJ whole genome shotgun (WGS) entry which is preliminary data.</text>
</comment>
<organism evidence="1 2">
    <name type="scientific">Micrococcoides hystricis</name>
    <dbReference type="NCBI Taxonomy" id="1572761"/>
    <lineage>
        <taxon>Bacteria</taxon>
        <taxon>Bacillati</taxon>
        <taxon>Actinomycetota</taxon>
        <taxon>Actinomycetes</taxon>
        <taxon>Micrococcales</taxon>
        <taxon>Micrococcaceae</taxon>
        <taxon>Micrococcoides</taxon>
    </lineage>
</organism>
<dbReference type="Pfam" id="PF02597">
    <property type="entry name" value="ThiS"/>
    <property type="match status" value="1"/>
</dbReference>
<dbReference type="SUPFAM" id="SSF54285">
    <property type="entry name" value="MoaD/ThiS"/>
    <property type="match status" value="1"/>
</dbReference>
<dbReference type="CDD" id="cd00565">
    <property type="entry name" value="Ubl_ThiS"/>
    <property type="match status" value="1"/>
</dbReference>
<dbReference type="Proteomes" id="UP001589862">
    <property type="component" value="Unassembled WGS sequence"/>
</dbReference>
<accession>A0ABV6PAR4</accession>